<dbReference type="InterPro" id="IPR007292">
    <property type="entry name" value="Nuclear_fusion_Kar5"/>
</dbReference>
<keyword evidence="16" id="KW-1185">Reference proteome</keyword>
<gene>
    <name evidence="15" type="ORF">UCRPC4_g02476</name>
</gene>
<feature type="chain" id="PRO_5002543513" evidence="14">
    <location>
        <begin position="25"/>
        <end position="554"/>
    </location>
</feature>
<reference evidence="15 16" key="1">
    <citation type="submission" date="2015-05" db="EMBL/GenBank/DDBJ databases">
        <title>Distinctive expansion of gene families associated with plant cell wall degradation and secondary metabolism in the genomes of grapevine trunk pathogens.</title>
        <authorList>
            <person name="Lawrence D.P."/>
            <person name="Travadon R."/>
            <person name="Rolshausen P.E."/>
            <person name="Baumgartner K."/>
        </authorList>
    </citation>
    <scope>NUCLEOTIDE SEQUENCE [LARGE SCALE GENOMIC DNA]</scope>
    <source>
        <strain evidence="15">UCRPC4</strain>
    </source>
</reference>
<evidence type="ECO:0000256" key="7">
    <source>
        <dbReference type="ARBA" id="ARBA00022729"/>
    </source>
</evidence>
<dbReference type="Proteomes" id="UP000053317">
    <property type="component" value="Unassembled WGS sequence"/>
</dbReference>
<evidence type="ECO:0000313" key="15">
    <source>
        <dbReference type="EMBL" id="KKY24366.1"/>
    </source>
</evidence>
<reference evidence="15 16" key="2">
    <citation type="submission" date="2015-05" db="EMBL/GenBank/DDBJ databases">
        <authorList>
            <person name="Morales-Cruz A."/>
            <person name="Amrine K.C."/>
            <person name="Cantu D."/>
        </authorList>
    </citation>
    <scope>NUCLEOTIDE SEQUENCE [LARGE SCALE GENOMIC DNA]</scope>
    <source>
        <strain evidence="15">UCRPC4</strain>
    </source>
</reference>
<evidence type="ECO:0000256" key="3">
    <source>
        <dbReference type="ARBA" id="ARBA00004586"/>
    </source>
</evidence>
<evidence type="ECO:0000256" key="13">
    <source>
        <dbReference type="SAM" id="Phobius"/>
    </source>
</evidence>
<protein>
    <submittedName>
        <fullName evidence="15">Putative nuclear membrane fusion protein</fullName>
    </submittedName>
</protein>
<dbReference type="GO" id="GO:0005789">
    <property type="term" value="C:endoplasmic reticulum membrane"/>
    <property type="evidence" value="ECO:0007669"/>
    <property type="project" value="UniProtKB-SubCell"/>
</dbReference>
<evidence type="ECO:0000256" key="11">
    <source>
        <dbReference type="ARBA" id="ARBA00023180"/>
    </source>
</evidence>
<evidence type="ECO:0000256" key="6">
    <source>
        <dbReference type="ARBA" id="ARBA00022692"/>
    </source>
</evidence>
<evidence type="ECO:0000256" key="12">
    <source>
        <dbReference type="ARBA" id="ARBA00023242"/>
    </source>
</evidence>
<keyword evidence="8" id="KW-0256">Endoplasmic reticulum</keyword>
<evidence type="ECO:0000256" key="9">
    <source>
        <dbReference type="ARBA" id="ARBA00022989"/>
    </source>
</evidence>
<feature type="transmembrane region" description="Helical" evidence="13">
    <location>
        <begin position="452"/>
        <end position="471"/>
    </location>
</feature>
<dbReference type="PANTHER" id="PTHR28012:SF1">
    <property type="entry name" value="NUCLEAR FUSION PROTEIN KAR5"/>
    <property type="match status" value="1"/>
</dbReference>
<evidence type="ECO:0000313" key="16">
    <source>
        <dbReference type="Proteomes" id="UP000053317"/>
    </source>
</evidence>
<dbReference type="PANTHER" id="PTHR28012">
    <property type="entry name" value="NUCLEAR FUSION PROTEIN KAR5"/>
    <property type="match status" value="1"/>
</dbReference>
<keyword evidence="7 14" id="KW-0732">Signal</keyword>
<evidence type="ECO:0000256" key="4">
    <source>
        <dbReference type="ARBA" id="ARBA00010473"/>
    </source>
</evidence>
<name>A0A0G2EQG7_PHACM</name>
<keyword evidence="6 13" id="KW-0812">Transmembrane</keyword>
<comment type="subcellular location">
    <subcellularLocation>
        <location evidence="3">Endoplasmic reticulum membrane</location>
    </subcellularLocation>
    <subcellularLocation>
        <location evidence="2">Nucleus membrane</location>
    </subcellularLocation>
</comment>
<dbReference type="EMBL" id="LCWF01000060">
    <property type="protein sequence ID" value="KKY24366.1"/>
    <property type="molecule type" value="Genomic_DNA"/>
</dbReference>
<evidence type="ECO:0000256" key="1">
    <source>
        <dbReference type="ARBA" id="ARBA00003389"/>
    </source>
</evidence>
<organism evidence="15 16">
    <name type="scientific">Phaeomoniella chlamydospora</name>
    <name type="common">Phaeoacremonium chlamydosporum</name>
    <dbReference type="NCBI Taxonomy" id="158046"/>
    <lineage>
        <taxon>Eukaryota</taxon>
        <taxon>Fungi</taxon>
        <taxon>Dikarya</taxon>
        <taxon>Ascomycota</taxon>
        <taxon>Pezizomycotina</taxon>
        <taxon>Eurotiomycetes</taxon>
        <taxon>Chaetothyriomycetidae</taxon>
        <taxon>Phaeomoniellales</taxon>
        <taxon>Phaeomoniellaceae</taxon>
        <taxon>Phaeomoniella</taxon>
    </lineage>
</organism>
<dbReference type="AlphaFoldDB" id="A0A0G2EQG7"/>
<sequence>MRPITLFQLLLALVVFINFYGVDAIALGNRFQALMGGRDTTNNLETDLTELLTSHVHTDPETFKQAKVYVASLQAASTCHRVAAEDLIDSCRSPSHPINDDDHVQQLRSLYAARLAICETQEAGIVAPSDCSHLFSPKALPEDANHGGFSQLRFSETYGLNRCLAALEKRTQSWTSYSNNRQQSAVICQAVRAHVEQTQLLNLHRNLIVMQEGVSEALAQQLERALARTQEEREFLKAIYDLQGSIAQDLGNYAADTKEHMALIAKEFEVQVSGIFSKVNVVVGAFGGVFATATDRLHGLINLVDQTYFNIISSRADLAAMEAQQAEQSQTMTVALHNSLVVMQREISAMGIELYTNRELTNQVAGMQLQMQEYMNTMYQAMRVYIDESNAMHNQQTAVTLFNIGLAGNLSDSLYSSKSVVDSTLGSVVDLNGEVAILKEHFGYLTTFAEPLRMLSIFMTKGAILFILWQLRHVSVQLSWCCIICLVIVEIVSIGTIVHIPNVNNKANKERALLYLYYCAEVVHSIEKVDVEEQKPTGGRVRSFRGDRATSCPL</sequence>
<feature type="signal peptide" evidence="14">
    <location>
        <begin position="1"/>
        <end position="24"/>
    </location>
</feature>
<evidence type="ECO:0000256" key="14">
    <source>
        <dbReference type="SAM" id="SignalP"/>
    </source>
</evidence>
<evidence type="ECO:0000256" key="2">
    <source>
        <dbReference type="ARBA" id="ARBA00004126"/>
    </source>
</evidence>
<dbReference type="GO" id="GO:0031965">
    <property type="term" value="C:nuclear membrane"/>
    <property type="evidence" value="ECO:0007669"/>
    <property type="project" value="UniProtKB-SubCell"/>
</dbReference>
<dbReference type="OrthoDB" id="5311848at2759"/>
<keyword evidence="5" id="KW-0415">Karyogamy</keyword>
<feature type="transmembrane region" description="Helical" evidence="13">
    <location>
        <begin position="478"/>
        <end position="500"/>
    </location>
</feature>
<dbReference type="GO" id="GO:0000742">
    <property type="term" value="P:karyogamy involved in conjugation with cellular fusion"/>
    <property type="evidence" value="ECO:0007669"/>
    <property type="project" value="InterPro"/>
</dbReference>
<evidence type="ECO:0000256" key="8">
    <source>
        <dbReference type="ARBA" id="ARBA00022824"/>
    </source>
</evidence>
<keyword evidence="9 13" id="KW-1133">Transmembrane helix</keyword>
<keyword evidence="11" id="KW-0325">Glycoprotein</keyword>
<evidence type="ECO:0000256" key="5">
    <source>
        <dbReference type="ARBA" id="ARBA00022459"/>
    </source>
</evidence>
<keyword evidence="10 13" id="KW-0472">Membrane</keyword>
<accession>A0A0G2EQG7</accession>
<comment type="function">
    <text evidence="1">Required for nuclear membrane fusion during karyogamy.</text>
</comment>
<comment type="similarity">
    <text evidence="4">Belongs to the KAR5 family.</text>
</comment>
<proteinExistence type="inferred from homology"/>
<keyword evidence="12" id="KW-0539">Nucleus</keyword>
<evidence type="ECO:0000256" key="10">
    <source>
        <dbReference type="ARBA" id="ARBA00023136"/>
    </source>
</evidence>
<dbReference type="GO" id="GO:0048288">
    <property type="term" value="P:nuclear membrane fusion involved in karyogamy"/>
    <property type="evidence" value="ECO:0007669"/>
    <property type="project" value="InterPro"/>
</dbReference>
<comment type="caution">
    <text evidence="15">The sequence shown here is derived from an EMBL/GenBank/DDBJ whole genome shotgun (WGS) entry which is preliminary data.</text>
</comment>